<organism evidence="9 10">
    <name type="scientific">Lodderomyces elongisporus (strain ATCC 11503 / CBS 2605 / JCM 1781 / NBRC 1676 / NRRL YB-4239)</name>
    <name type="common">Yeast</name>
    <name type="synonym">Saccharomyces elongisporus</name>
    <dbReference type="NCBI Taxonomy" id="379508"/>
    <lineage>
        <taxon>Eukaryota</taxon>
        <taxon>Fungi</taxon>
        <taxon>Dikarya</taxon>
        <taxon>Ascomycota</taxon>
        <taxon>Saccharomycotina</taxon>
        <taxon>Pichiomycetes</taxon>
        <taxon>Debaryomycetaceae</taxon>
        <taxon>Candida/Lodderomyces clade</taxon>
        <taxon>Lodderomyces</taxon>
    </lineage>
</organism>
<evidence type="ECO:0000313" key="9">
    <source>
        <dbReference type="EMBL" id="EDK46305.1"/>
    </source>
</evidence>
<dbReference type="GO" id="GO:0071949">
    <property type="term" value="F:FAD binding"/>
    <property type="evidence" value="ECO:0007669"/>
    <property type="project" value="InterPro"/>
</dbReference>
<evidence type="ECO:0000256" key="7">
    <source>
        <dbReference type="SAM" id="SignalP"/>
    </source>
</evidence>
<dbReference type="InterPro" id="IPR023209">
    <property type="entry name" value="DAO"/>
</dbReference>
<evidence type="ECO:0000256" key="4">
    <source>
        <dbReference type="ARBA" id="ARBA00022827"/>
    </source>
</evidence>
<dbReference type="PANTHER" id="PTHR11530">
    <property type="entry name" value="D-AMINO ACID OXIDASE"/>
    <property type="match status" value="1"/>
</dbReference>
<keyword evidence="7" id="KW-0732">Signal</keyword>
<dbReference type="HOGENOM" id="CLU_034311_2_0_1"/>
<dbReference type="VEuPathDB" id="FungiDB:LELG_04486"/>
<evidence type="ECO:0000313" key="10">
    <source>
        <dbReference type="Proteomes" id="UP000001996"/>
    </source>
</evidence>
<dbReference type="OrthoDB" id="2015447at2759"/>
<dbReference type="OMA" id="EYDTWVV"/>
<keyword evidence="5" id="KW-0560">Oxidoreductase</keyword>
<keyword evidence="10" id="KW-1185">Reference proteome</keyword>
<feature type="binding site" evidence="6">
    <location>
        <position position="351"/>
    </location>
    <ligand>
        <name>D-dopa</name>
        <dbReference type="ChEBI" id="CHEBI:149689"/>
    </ligand>
</feature>
<dbReference type="GO" id="GO:0005737">
    <property type="term" value="C:cytoplasm"/>
    <property type="evidence" value="ECO:0007669"/>
    <property type="project" value="TreeGrafter"/>
</dbReference>
<feature type="chain" id="PRO_5002681755" description="FAD dependent oxidoreductase domain-containing protein" evidence="7">
    <location>
        <begin position="22"/>
        <end position="377"/>
    </location>
</feature>
<keyword evidence="4 6" id="KW-0274">FAD</keyword>
<proteinExistence type="inferred from homology"/>
<name>A5E4E7_LODEL</name>
<comment type="cofactor">
    <cofactor evidence="1 6">
        <name>FAD</name>
        <dbReference type="ChEBI" id="CHEBI:57692"/>
    </cofactor>
</comment>
<dbReference type="PIRSF" id="PIRSF000189">
    <property type="entry name" value="D-aa_oxidase"/>
    <property type="match status" value="1"/>
</dbReference>
<dbReference type="InterPro" id="IPR006076">
    <property type="entry name" value="FAD-dep_OxRdtase"/>
</dbReference>
<gene>
    <name evidence="9" type="ORF">LELG_04486</name>
</gene>
<evidence type="ECO:0000256" key="5">
    <source>
        <dbReference type="ARBA" id="ARBA00023002"/>
    </source>
</evidence>
<dbReference type="GO" id="GO:0003884">
    <property type="term" value="F:D-amino-acid oxidase activity"/>
    <property type="evidence" value="ECO:0007669"/>
    <property type="project" value="InterPro"/>
</dbReference>
<feature type="binding site" evidence="6">
    <location>
        <position position="198"/>
    </location>
    <ligand>
        <name>FAD</name>
        <dbReference type="ChEBI" id="CHEBI:57692"/>
    </ligand>
</feature>
<dbReference type="Gene3D" id="3.40.50.720">
    <property type="entry name" value="NAD(P)-binding Rossmann-like Domain"/>
    <property type="match status" value="1"/>
</dbReference>
<dbReference type="AlphaFoldDB" id="A5E4E7"/>
<dbReference type="InParanoid" id="A5E4E7"/>
<dbReference type="STRING" id="379508.A5E4E7"/>
<dbReference type="GO" id="GO:0019478">
    <property type="term" value="P:D-amino acid catabolic process"/>
    <property type="evidence" value="ECO:0007669"/>
    <property type="project" value="TreeGrafter"/>
</dbReference>
<evidence type="ECO:0000256" key="3">
    <source>
        <dbReference type="ARBA" id="ARBA00022630"/>
    </source>
</evidence>
<dbReference type="PANTHER" id="PTHR11530:SF26">
    <property type="entry name" value="FAD DEPENDENT OXIDOREDUCTASE SUPERFAMILY (AFU_ORTHOLOGUE AFUA_5G13940)"/>
    <property type="match status" value="1"/>
</dbReference>
<dbReference type="eggNOG" id="KOG3923">
    <property type="taxonomic scope" value="Eukaryota"/>
</dbReference>
<evidence type="ECO:0000259" key="8">
    <source>
        <dbReference type="Pfam" id="PF01266"/>
    </source>
</evidence>
<protein>
    <recommendedName>
        <fullName evidence="8">FAD dependent oxidoreductase domain-containing protein</fullName>
    </recommendedName>
</protein>
<dbReference type="SUPFAM" id="SSF51971">
    <property type="entry name" value="Nucleotide-binding domain"/>
    <property type="match status" value="1"/>
</dbReference>
<feature type="signal peptide" evidence="7">
    <location>
        <begin position="1"/>
        <end position="21"/>
    </location>
</feature>
<accession>A5E4E7</accession>
<evidence type="ECO:0000256" key="1">
    <source>
        <dbReference type="ARBA" id="ARBA00001974"/>
    </source>
</evidence>
<evidence type="ECO:0000256" key="6">
    <source>
        <dbReference type="PIRSR" id="PIRSR000189-1"/>
    </source>
</evidence>
<dbReference type="KEGG" id="lel:PVL30_004205"/>
<feature type="domain" description="FAD dependent oxidoreductase" evidence="8">
    <location>
        <begin position="4"/>
        <end position="360"/>
    </location>
</feature>
<dbReference type="Proteomes" id="UP000001996">
    <property type="component" value="Unassembled WGS sequence"/>
</dbReference>
<dbReference type="Gene3D" id="3.30.9.10">
    <property type="entry name" value="D-Amino Acid Oxidase, subunit A, domain 2"/>
    <property type="match status" value="1"/>
</dbReference>
<reference evidence="9 10" key="1">
    <citation type="journal article" date="2009" name="Nature">
        <title>Evolution of pathogenicity and sexual reproduction in eight Candida genomes.</title>
        <authorList>
            <person name="Butler G."/>
            <person name="Rasmussen M.D."/>
            <person name="Lin M.F."/>
            <person name="Santos M.A."/>
            <person name="Sakthikumar S."/>
            <person name="Munro C.A."/>
            <person name="Rheinbay E."/>
            <person name="Grabherr M."/>
            <person name="Forche A."/>
            <person name="Reedy J.L."/>
            <person name="Agrafioti I."/>
            <person name="Arnaud M.B."/>
            <person name="Bates S."/>
            <person name="Brown A.J."/>
            <person name="Brunke S."/>
            <person name="Costanzo M.C."/>
            <person name="Fitzpatrick D.A."/>
            <person name="de Groot P.W."/>
            <person name="Harris D."/>
            <person name="Hoyer L.L."/>
            <person name="Hube B."/>
            <person name="Klis F.M."/>
            <person name="Kodira C."/>
            <person name="Lennard N."/>
            <person name="Logue M.E."/>
            <person name="Martin R."/>
            <person name="Neiman A.M."/>
            <person name="Nikolaou E."/>
            <person name="Quail M.A."/>
            <person name="Quinn J."/>
            <person name="Santos M.C."/>
            <person name="Schmitzberger F.F."/>
            <person name="Sherlock G."/>
            <person name="Shah P."/>
            <person name="Silverstein K.A."/>
            <person name="Skrzypek M.S."/>
            <person name="Soll D."/>
            <person name="Staggs R."/>
            <person name="Stansfield I."/>
            <person name="Stumpf M.P."/>
            <person name="Sudbery P.E."/>
            <person name="Srikantha T."/>
            <person name="Zeng Q."/>
            <person name="Berman J."/>
            <person name="Berriman M."/>
            <person name="Heitman J."/>
            <person name="Gow N.A."/>
            <person name="Lorenz M.C."/>
            <person name="Birren B.W."/>
            <person name="Kellis M."/>
            <person name="Cuomo C.A."/>
        </authorList>
    </citation>
    <scope>NUCLEOTIDE SEQUENCE [LARGE SCALE GENOMIC DNA]</scope>
    <source>
        <strain evidence="10">ATCC 11503 / BCRC 21390 / CBS 2605 / JCM 1781 / NBRC 1676 / NRRL YB-4239</strain>
    </source>
</reference>
<evidence type="ECO:0000256" key="2">
    <source>
        <dbReference type="ARBA" id="ARBA00006730"/>
    </source>
</evidence>
<keyword evidence="3" id="KW-0285">Flavoprotein</keyword>
<dbReference type="GeneID" id="5231711"/>
<dbReference type="EMBL" id="CH981529">
    <property type="protein sequence ID" value="EDK46305.1"/>
    <property type="molecule type" value="Genomic_DNA"/>
</dbReference>
<dbReference type="Pfam" id="PF01266">
    <property type="entry name" value="DAO"/>
    <property type="match status" value="1"/>
</dbReference>
<dbReference type="SUPFAM" id="SSF54373">
    <property type="entry name" value="FAD-linked reductases, C-terminal domain"/>
    <property type="match status" value="1"/>
</dbReference>
<sequence>MPHIVVVGAGVLGLTTALTLAENLPQSTTQISVIAEWGPHLPSMNTSLTTSNEYVSPWAGAHFRPFPSATEKEFEELKLTRKTLQYFQELASDHPESSVKFVKGVEYLEDPSELYKTCARGYTEDLQNFKKLGVDERGFLGFEYDTWVVSPPMYLQYLYRKLQTIYGVKFITLKLDSLQQINTLFSEKPKRPIIVNCTGKGLQYSGGTDPAYEPIRGQTLLINPPPDCPYLNKTITYQLANKSWIFTIHRPLYGGVILGGTKQVGDTFLGIREEDTKHLFKLGERYFPSLMKLEARNGKEDNINKESRNGEKYFDVMKVNVALRPARRGGLRIEREKINGQNVIHNYGAGGMGYELSYGASLKVYSLVEEILNESKL</sequence>
<comment type="similarity">
    <text evidence="2">Belongs to the DAMOX/DASOX family.</text>
</comment>